<dbReference type="PATRIC" id="fig|1127696.3.peg.663"/>
<dbReference type="Gene3D" id="2.60.40.10">
    <property type="entry name" value="Immunoglobulins"/>
    <property type="match status" value="1"/>
</dbReference>
<dbReference type="InterPro" id="IPR007110">
    <property type="entry name" value="Ig-like_dom"/>
</dbReference>
<dbReference type="GO" id="GO:0008234">
    <property type="term" value="F:cysteine-type peptidase activity"/>
    <property type="evidence" value="ECO:0007669"/>
    <property type="project" value="UniProtKB-KW"/>
</dbReference>
<comment type="similarity">
    <text evidence="1">Belongs to the peptidase C25 family.</text>
</comment>
<dbReference type="AlphaFoldDB" id="L1NEM0"/>
<evidence type="ECO:0000256" key="1">
    <source>
        <dbReference type="ARBA" id="ARBA00006067"/>
    </source>
</evidence>
<reference evidence="6 7" key="1">
    <citation type="submission" date="2012-05" db="EMBL/GenBank/DDBJ databases">
        <authorList>
            <person name="Weinstock G."/>
            <person name="Sodergren E."/>
            <person name="Lobos E.A."/>
            <person name="Fulton L."/>
            <person name="Fulton R."/>
            <person name="Courtney L."/>
            <person name="Fronick C."/>
            <person name="O'Laughlin M."/>
            <person name="Godfrey J."/>
            <person name="Wilson R.M."/>
            <person name="Miner T."/>
            <person name="Farmer C."/>
            <person name="Delehaunty K."/>
            <person name="Cordes M."/>
            <person name="Minx P."/>
            <person name="Tomlinson C."/>
            <person name="Chen J."/>
            <person name="Wollam A."/>
            <person name="Pepin K.H."/>
            <person name="Bhonagiri V."/>
            <person name="Zhang X."/>
            <person name="Suruliraj S."/>
            <person name="Warren W."/>
            <person name="Mitreva M."/>
            <person name="Mardis E.R."/>
            <person name="Wilson R.K."/>
        </authorList>
    </citation>
    <scope>NUCLEOTIDE SEQUENCE [LARGE SCALE GENOMIC DNA]</scope>
    <source>
        <strain evidence="6 7">F0037</strain>
    </source>
</reference>
<dbReference type="InterPro" id="IPR026444">
    <property type="entry name" value="Secre_tail"/>
</dbReference>
<dbReference type="Pfam" id="PF13573">
    <property type="entry name" value="SprB"/>
    <property type="match status" value="3"/>
</dbReference>
<dbReference type="PROSITE" id="PS50835">
    <property type="entry name" value="IG_LIKE"/>
    <property type="match status" value="1"/>
</dbReference>
<sequence>MELFCLLHPYAYPKEQISISSFLKNLPAMPRRLRIVLLLLIGCTKLPLSAQMVENGEYVSACDRVVLSHDGIRFPDNDLHVASMPRYDILDYDNKPLVSSGMFGSDPSVYSFKANKQRYPAKLRIRMTIDDYRVHQKRYLEETIDLNQETLFVSDQELDIYISSYPQLYVRTYFTLLPYYLDFDYVPSSLNNTGVFYLPSDDEATLQATKNFIPIAYNWQYQHIDRSGHSEWKNFKENLSYKERTSFCGYQLFSPEEFDKLLEQNHKVSIRINTPRHQINQEKLDLVPILSSPHIIQTEAMAPTCHGEGNGSIRLTFDRALRQGEKLNIYRDGLLLESEGGNIQLDKTNSVTLRGLPHGSYTLTLRGSYLGYDTYTLGEKHKVSVTVPELAPLAYTEVTSKNISCHQGNDGSITLRPSGGSGHYVLKLFRGSSFIKEVQVSQGKNALFSRLSAGVYRIELHDTNGCQSKERPKTITLTEPQRPIKAELRLRQLPKGHGTSDGLLSIRVSGGTPDAQGYRVSWRDASGKIFNSTHVERDKDTYIYTLAHLKGGSYSVTVGDANYDLLSPEDKQSPCNCYTKLSLNLPAPPPLTVALKENRQLRCASGHDGELSATVAGGVPRTKGVPYTYAWYVVAPSGTKKLLRGETNSTLRNIGQGLYEAVVTDANGIEARSKTYHLTAPSPITIHFQTINPTCSSPNGSITAQVSGGIPPYSYRWLDSKETTPHRSGLPTGKYILIVSDAYGCSAEASAQLVAPPQLVVTPNVKHVSCYGQSDGSITLSLRGGTPPYTINWQDISSTTTTRSGLKAGSYKALITDTRGCSTSVTLTLREPRPITYTLTPAFTLCSGASRLLRVNSDDPSLTYKWYRDGKLLSKETSSTLQIKEAGSYRVTLTNSAGCSISEERIIHQGGQAPKLKIAVPTEVEVGSPIHAVNITKQWDGHIEWHLPEEATLLEEYPEGIIFSLNRTGYFTLSAAASFGGCVQEIAHSLHALPKGSIALPKETDIPLVRHFFVAPNPTTDIIHIHLELKEPTDIQLLLFSETGKLLSEERHNLFHRGELSLSLSQWTPGLYFLQLRLKGERSTIKLLRK</sequence>
<comment type="caution">
    <text evidence="6">The sequence shown here is derived from an EMBL/GenBank/DDBJ whole genome shotgun (WGS) entry which is preliminary data.</text>
</comment>
<dbReference type="STRING" id="1127696.HMPREF9134_00741"/>
<protein>
    <recommendedName>
        <fullName evidence="5">Ig-like domain-containing protein</fullName>
    </recommendedName>
</protein>
<keyword evidence="3" id="KW-0378">Hydrolase</keyword>
<dbReference type="GO" id="GO:0006508">
    <property type="term" value="P:proteolysis"/>
    <property type="evidence" value="ECO:0007669"/>
    <property type="project" value="UniProtKB-KW"/>
</dbReference>
<evidence type="ECO:0000259" key="5">
    <source>
        <dbReference type="PROSITE" id="PS50835"/>
    </source>
</evidence>
<dbReference type="NCBIfam" id="TIGR04183">
    <property type="entry name" value="Por_Secre_tail"/>
    <property type="match status" value="1"/>
</dbReference>
<keyword evidence="3" id="KW-0788">Thiol protease</keyword>
<dbReference type="InterPro" id="IPR025667">
    <property type="entry name" value="SprB_repeat"/>
</dbReference>
<dbReference type="eggNOG" id="COG3209">
    <property type="taxonomic scope" value="Bacteria"/>
</dbReference>
<dbReference type="Proteomes" id="UP000010408">
    <property type="component" value="Unassembled WGS sequence"/>
</dbReference>
<dbReference type="EMBL" id="AMEQ01000023">
    <property type="protein sequence ID" value="EKY01939.1"/>
    <property type="molecule type" value="Genomic_DNA"/>
</dbReference>
<evidence type="ECO:0000256" key="3">
    <source>
        <dbReference type="ARBA" id="ARBA00022807"/>
    </source>
</evidence>
<dbReference type="SUPFAM" id="SSF48726">
    <property type="entry name" value="Immunoglobulin"/>
    <property type="match status" value="1"/>
</dbReference>
<name>L1NEM0_9PORP</name>
<organism evidence="6 7">
    <name type="scientific">Porphyromonas catoniae F0037</name>
    <dbReference type="NCBI Taxonomy" id="1127696"/>
    <lineage>
        <taxon>Bacteria</taxon>
        <taxon>Pseudomonadati</taxon>
        <taxon>Bacteroidota</taxon>
        <taxon>Bacteroidia</taxon>
        <taxon>Bacteroidales</taxon>
        <taxon>Porphyromonadaceae</taxon>
        <taxon>Porphyromonas</taxon>
    </lineage>
</organism>
<dbReference type="Pfam" id="PF18962">
    <property type="entry name" value="Por_Secre_tail"/>
    <property type="match status" value="1"/>
</dbReference>
<feature type="domain" description="Ig-like" evidence="5">
    <location>
        <begin position="834"/>
        <end position="902"/>
    </location>
</feature>
<dbReference type="HOGENOM" id="CLU_292186_0_0_10"/>
<dbReference type="InterPro" id="IPR043504">
    <property type="entry name" value="Peptidase_S1_PA_chymotrypsin"/>
</dbReference>
<gene>
    <name evidence="6" type="ORF">HMPREF9134_00741</name>
</gene>
<keyword evidence="2" id="KW-0645">Protease</keyword>
<evidence type="ECO:0000313" key="6">
    <source>
        <dbReference type="EMBL" id="EKY01939.1"/>
    </source>
</evidence>
<proteinExistence type="inferred from homology"/>
<evidence type="ECO:0000256" key="4">
    <source>
        <dbReference type="ARBA" id="ARBA00023026"/>
    </source>
</evidence>
<dbReference type="InterPro" id="IPR013783">
    <property type="entry name" value="Ig-like_fold"/>
</dbReference>
<accession>L1NEM0</accession>
<evidence type="ECO:0000256" key="2">
    <source>
        <dbReference type="ARBA" id="ARBA00022670"/>
    </source>
</evidence>
<evidence type="ECO:0000313" key="7">
    <source>
        <dbReference type="Proteomes" id="UP000010408"/>
    </source>
</evidence>
<dbReference type="InterPro" id="IPR036179">
    <property type="entry name" value="Ig-like_dom_sf"/>
</dbReference>
<keyword evidence="4" id="KW-0843">Virulence</keyword>
<dbReference type="Gene3D" id="2.40.10.10">
    <property type="entry name" value="Trypsin-like serine proteases"/>
    <property type="match status" value="1"/>
</dbReference>